<organism evidence="2 3">
    <name type="scientific">Beggiatoa leptomitoformis</name>
    <dbReference type="NCBI Taxonomy" id="288004"/>
    <lineage>
        <taxon>Bacteria</taxon>
        <taxon>Pseudomonadati</taxon>
        <taxon>Pseudomonadota</taxon>
        <taxon>Gammaproteobacteria</taxon>
        <taxon>Thiotrichales</taxon>
        <taxon>Thiotrichaceae</taxon>
        <taxon>Beggiatoa</taxon>
    </lineage>
</organism>
<feature type="transmembrane region" description="Helical" evidence="1">
    <location>
        <begin position="6"/>
        <end position="26"/>
    </location>
</feature>
<keyword evidence="3" id="KW-1185">Reference proteome</keyword>
<dbReference type="EMBL" id="CP018889">
    <property type="protein sequence ID" value="QGX04107.1"/>
    <property type="molecule type" value="Genomic_DNA"/>
</dbReference>
<keyword evidence="1" id="KW-0472">Membrane</keyword>
<evidence type="ECO:0000256" key="1">
    <source>
        <dbReference type="SAM" id="Phobius"/>
    </source>
</evidence>
<accession>A0A650GRM0</accession>
<evidence type="ECO:0000313" key="2">
    <source>
        <dbReference type="EMBL" id="QGX04107.1"/>
    </source>
</evidence>
<keyword evidence="1" id="KW-0812">Transmembrane</keyword>
<dbReference type="RefSeq" id="WP_161575467.1">
    <property type="nucleotide sequence ID" value="NZ_CP012373.2"/>
</dbReference>
<evidence type="ECO:0000313" key="3">
    <source>
        <dbReference type="Proteomes" id="UP000234271"/>
    </source>
</evidence>
<gene>
    <name evidence="2" type="ORF">BLE401_18680</name>
</gene>
<reference evidence="3" key="1">
    <citation type="submission" date="2016-12" db="EMBL/GenBank/DDBJ databases">
        <title>Complete Genome Sequence of Beggiatoa leptomitiformis D-401.</title>
        <authorList>
            <person name="Fomenkov A."/>
            <person name="Vincze T."/>
            <person name="Grabovich M."/>
            <person name="Anton B.P."/>
            <person name="Dubinina G."/>
            <person name="Orlova M."/>
            <person name="Belousova E."/>
            <person name="Roberts R.J."/>
        </authorList>
    </citation>
    <scope>NUCLEOTIDE SEQUENCE [LARGE SCALE GENOMIC DNA]</scope>
    <source>
        <strain evidence="3">D-401</strain>
    </source>
</reference>
<keyword evidence="1" id="KW-1133">Transmembrane helix</keyword>
<dbReference type="AlphaFoldDB" id="A0A650GRM0"/>
<name>A0A650GRM0_9GAMM</name>
<sequence>MMDITGGIVLFIIGFGMIGWSAYFVFKSKEALKWLTTEGTMNSCEIKK</sequence>
<dbReference type="Proteomes" id="UP000234271">
    <property type="component" value="Chromosome"/>
</dbReference>
<protein>
    <submittedName>
        <fullName evidence="2">Uncharacterized protein</fullName>
    </submittedName>
</protein>
<proteinExistence type="predicted"/>